<keyword evidence="2" id="KW-0812">Transmembrane</keyword>
<evidence type="ECO:0000313" key="3">
    <source>
        <dbReference type="EMBL" id="TFV99883.1"/>
    </source>
</evidence>
<feature type="transmembrane region" description="Helical" evidence="2">
    <location>
        <begin position="44"/>
        <end position="69"/>
    </location>
</feature>
<dbReference type="EMBL" id="SPQZ01000001">
    <property type="protein sequence ID" value="TFV99883.1"/>
    <property type="molecule type" value="Genomic_DNA"/>
</dbReference>
<gene>
    <name evidence="3" type="ORF">E4M00_01375</name>
</gene>
<dbReference type="RefSeq" id="WP_135118779.1">
    <property type="nucleotide sequence ID" value="NZ_SPQZ01000001.1"/>
</dbReference>
<feature type="region of interest" description="Disordered" evidence="1">
    <location>
        <begin position="75"/>
        <end position="111"/>
    </location>
</feature>
<proteinExistence type="predicted"/>
<keyword evidence="2" id="KW-1133">Transmembrane helix</keyword>
<dbReference type="Proteomes" id="UP000298127">
    <property type="component" value="Unassembled WGS sequence"/>
</dbReference>
<name>A0A4Y9R889_9MICO</name>
<protein>
    <submittedName>
        <fullName evidence="3">Uncharacterized protein</fullName>
    </submittedName>
</protein>
<evidence type="ECO:0000313" key="4">
    <source>
        <dbReference type="Proteomes" id="UP000298127"/>
    </source>
</evidence>
<reference evidence="3 4" key="1">
    <citation type="journal article" date="2018" name="J. Microbiol.">
        <title>Leifsonia flava sp. nov., a novel actinobacterium isolated from the rhizosphere of Aquilegia viridiflora.</title>
        <authorList>
            <person name="Cai Y."/>
            <person name="Tao W.Z."/>
            <person name="Ma Y.J."/>
            <person name="Cheng J."/>
            <person name="Zhang M.Y."/>
            <person name="Zhang Y.X."/>
        </authorList>
    </citation>
    <scope>NUCLEOTIDE SEQUENCE [LARGE SCALE GENOMIC DNA]</scope>
    <source>
        <strain evidence="3 4">SYP-B2174</strain>
    </source>
</reference>
<keyword evidence="4" id="KW-1185">Reference proteome</keyword>
<feature type="compositionally biased region" description="Low complexity" evidence="1">
    <location>
        <begin position="81"/>
        <end position="91"/>
    </location>
</feature>
<evidence type="ECO:0000256" key="1">
    <source>
        <dbReference type="SAM" id="MobiDB-lite"/>
    </source>
</evidence>
<evidence type="ECO:0000256" key="2">
    <source>
        <dbReference type="SAM" id="Phobius"/>
    </source>
</evidence>
<organism evidence="3 4">
    <name type="scientific">Orlajensenia leifsoniae</name>
    <dbReference type="NCBI Taxonomy" id="2561933"/>
    <lineage>
        <taxon>Bacteria</taxon>
        <taxon>Bacillati</taxon>
        <taxon>Actinomycetota</taxon>
        <taxon>Actinomycetes</taxon>
        <taxon>Micrococcales</taxon>
        <taxon>Microbacteriaceae</taxon>
        <taxon>Orlajensenia</taxon>
    </lineage>
</organism>
<comment type="caution">
    <text evidence="3">The sequence shown here is derived from an EMBL/GenBank/DDBJ whole genome shotgun (WGS) entry which is preliminary data.</text>
</comment>
<sequence>MPSEDDLRRQLHDDAARSTYTDAAHTIDVSQAIQRTRGRRRVRMLLASSGTALALVGIAVTAAFGVPALTSQYTTPPPFAATPTDAPDPNDSVAPRDQDITPTPETQTAPTVTIPTDCSAIYTKDWTPDFGGLVLNPERPGDDSQKYAALDDVFGPTLQANSKLGCLWASADPGSDEVGLRTEVASLTPELQATLIEHAETSGYACADEFGGTRCDIESEAEVAPDEARSGTMHFFRDGIWVSTWWLRINPPGYTEDIEKALFGAPESPGATEDQKAPDVTKIVVRPEMLQLLDAGGVEQGSISYDAEVEGFVALFTDLTGADPAIEEHPGGMESWPSTSYTWDGVRVSDDHEGKGPMDMNVDVTFSTPELGPANVAVSTIQGFQPGDDLAWLAEYMDEPYNADSVWHEVQAEHGPVIGPQESETYSNSNSVVGRKWPNMDGSVIFAPWNLGIGHD</sequence>
<dbReference type="AlphaFoldDB" id="A0A4Y9R889"/>
<accession>A0A4Y9R889</accession>
<feature type="compositionally biased region" description="Polar residues" evidence="1">
    <location>
        <begin position="100"/>
        <end position="111"/>
    </location>
</feature>
<keyword evidence="2" id="KW-0472">Membrane</keyword>